<dbReference type="SUPFAM" id="SSF47384">
    <property type="entry name" value="Homodimeric domain of signal transducing histidine kinase"/>
    <property type="match status" value="1"/>
</dbReference>
<evidence type="ECO:0000256" key="5">
    <source>
        <dbReference type="ARBA" id="ARBA00022553"/>
    </source>
</evidence>
<dbReference type="AlphaFoldDB" id="A0A4V2W1R1"/>
<accession>A0A4V2W1R1</accession>
<evidence type="ECO:0000256" key="3">
    <source>
        <dbReference type="ARBA" id="ARBA00012438"/>
    </source>
</evidence>
<dbReference type="Pfam" id="PF00512">
    <property type="entry name" value="HisKA"/>
    <property type="match status" value="1"/>
</dbReference>
<comment type="caution">
    <text evidence="12">The sequence shown here is derived from an EMBL/GenBank/DDBJ whole genome shotgun (WGS) entry which is preliminary data.</text>
</comment>
<dbReference type="SUPFAM" id="SSF55874">
    <property type="entry name" value="ATPase domain of HSP90 chaperone/DNA topoisomerase II/histidine kinase"/>
    <property type="match status" value="1"/>
</dbReference>
<dbReference type="SMART" id="SM00387">
    <property type="entry name" value="HATPase_c"/>
    <property type="match status" value="1"/>
</dbReference>
<organism evidence="12 13">
    <name type="scientific">Sulfurirhabdus autotrophica</name>
    <dbReference type="NCBI Taxonomy" id="1706046"/>
    <lineage>
        <taxon>Bacteria</taxon>
        <taxon>Pseudomonadati</taxon>
        <taxon>Pseudomonadota</taxon>
        <taxon>Betaproteobacteria</taxon>
        <taxon>Nitrosomonadales</taxon>
        <taxon>Sulfuricellaceae</taxon>
        <taxon>Sulfurirhabdus</taxon>
    </lineage>
</organism>
<dbReference type="InterPro" id="IPR003594">
    <property type="entry name" value="HATPase_dom"/>
</dbReference>
<dbReference type="InterPro" id="IPR004358">
    <property type="entry name" value="Sig_transdc_His_kin-like_C"/>
</dbReference>
<dbReference type="EC" id="2.7.13.3" evidence="3"/>
<comment type="catalytic activity">
    <reaction evidence="1">
        <text>ATP + protein L-histidine = ADP + protein N-phospho-L-histidine.</text>
        <dbReference type="EC" id="2.7.13.3"/>
    </reaction>
</comment>
<feature type="transmembrane region" description="Helical" evidence="10">
    <location>
        <begin position="126"/>
        <end position="143"/>
    </location>
</feature>
<dbReference type="CDD" id="cd00082">
    <property type="entry name" value="HisKA"/>
    <property type="match status" value="1"/>
</dbReference>
<keyword evidence="9" id="KW-0067">ATP-binding</keyword>
<evidence type="ECO:0000256" key="8">
    <source>
        <dbReference type="ARBA" id="ARBA00022777"/>
    </source>
</evidence>
<evidence type="ECO:0000313" key="12">
    <source>
        <dbReference type="EMBL" id="TCV85159.1"/>
    </source>
</evidence>
<dbReference type="Pfam" id="PF02518">
    <property type="entry name" value="HATPase_c"/>
    <property type="match status" value="1"/>
</dbReference>
<dbReference type="RefSeq" id="WP_124945323.1">
    <property type="nucleotide sequence ID" value="NZ_BHVT01000010.1"/>
</dbReference>
<dbReference type="Proteomes" id="UP000295367">
    <property type="component" value="Unassembled WGS sequence"/>
</dbReference>
<feature type="transmembrane region" description="Helical" evidence="10">
    <location>
        <begin position="75"/>
        <end position="96"/>
    </location>
</feature>
<evidence type="ECO:0000256" key="4">
    <source>
        <dbReference type="ARBA" id="ARBA00022475"/>
    </source>
</evidence>
<dbReference type="PRINTS" id="PR00344">
    <property type="entry name" value="BCTRLSENSOR"/>
</dbReference>
<sequence>MILINRQVPAAINLHRLFVLRNIEIAGQVLAILVAHFFLAISLPLTAMSIIIGGLALINLLTWQRLKRPWSTTDLELFGQLTIDVIVLALLVYLSGGSTNPFISLFLLPLTLAAATLPLSYTAAMATITISCYSLLMFYYVPFGHPFPDPSLPGNIISRAPSAAHMHHTGGETFSLHVLGMWFNYAISAVLVSFFVVKMAATLRERDQLLANAREETLRNERIVAMGTLAAGAAHELGTPLSTMAVVTNELQREYKNDPELSENLQILRDQVANCKQILSNLLASSGQVRAEGGNSLPVNTYLSELVDKWQILRPKTEIAINWGGTQPTPDIIADQTLSQAIMNLLNNAADASPESLEILGKWDNQTLFVEILDRGPGLSPETMAQAGKPFFTTKAPGQGIGIGLFLANATIERLGGTVELFNREGGGACIRLTLPLAKLATHLI</sequence>
<dbReference type="InterPro" id="IPR003661">
    <property type="entry name" value="HisK_dim/P_dom"/>
</dbReference>
<dbReference type="GO" id="GO:0000155">
    <property type="term" value="F:phosphorelay sensor kinase activity"/>
    <property type="evidence" value="ECO:0007669"/>
    <property type="project" value="InterPro"/>
</dbReference>
<dbReference type="InterPro" id="IPR005467">
    <property type="entry name" value="His_kinase_dom"/>
</dbReference>
<dbReference type="GO" id="GO:0005524">
    <property type="term" value="F:ATP binding"/>
    <property type="evidence" value="ECO:0007669"/>
    <property type="project" value="UniProtKB-KW"/>
</dbReference>
<dbReference type="OrthoDB" id="9785252at2"/>
<evidence type="ECO:0000259" key="11">
    <source>
        <dbReference type="PROSITE" id="PS50109"/>
    </source>
</evidence>
<gene>
    <name evidence="12" type="ORF">EDC63_11048</name>
</gene>
<dbReference type="InterPro" id="IPR050980">
    <property type="entry name" value="2C_sensor_his_kinase"/>
</dbReference>
<keyword evidence="10" id="KW-0472">Membrane</keyword>
<dbReference type="GO" id="GO:0005886">
    <property type="term" value="C:plasma membrane"/>
    <property type="evidence" value="ECO:0007669"/>
    <property type="project" value="UniProtKB-SubCell"/>
</dbReference>
<dbReference type="InterPro" id="IPR036890">
    <property type="entry name" value="HATPase_C_sf"/>
</dbReference>
<evidence type="ECO:0000256" key="7">
    <source>
        <dbReference type="ARBA" id="ARBA00022741"/>
    </source>
</evidence>
<dbReference type="InterPro" id="IPR036097">
    <property type="entry name" value="HisK_dim/P_sf"/>
</dbReference>
<dbReference type="PANTHER" id="PTHR44936:SF10">
    <property type="entry name" value="SENSOR PROTEIN RSTB"/>
    <property type="match status" value="1"/>
</dbReference>
<evidence type="ECO:0000256" key="1">
    <source>
        <dbReference type="ARBA" id="ARBA00000085"/>
    </source>
</evidence>
<dbReference type="EMBL" id="SMCO01000010">
    <property type="protein sequence ID" value="TCV85159.1"/>
    <property type="molecule type" value="Genomic_DNA"/>
</dbReference>
<reference evidence="12 13" key="1">
    <citation type="submission" date="2019-03" db="EMBL/GenBank/DDBJ databases">
        <title>Genomic Encyclopedia of Type Strains, Phase IV (KMG-IV): sequencing the most valuable type-strain genomes for metagenomic binning, comparative biology and taxonomic classification.</title>
        <authorList>
            <person name="Goeker M."/>
        </authorList>
    </citation>
    <scope>NUCLEOTIDE SEQUENCE [LARGE SCALE GENOMIC DNA]</scope>
    <source>
        <strain evidence="12 13">DSM 100309</strain>
    </source>
</reference>
<evidence type="ECO:0000256" key="2">
    <source>
        <dbReference type="ARBA" id="ARBA00004651"/>
    </source>
</evidence>
<keyword evidence="6" id="KW-0808">Transferase</keyword>
<keyword evidence="8 12" id="KW-0418">Kinase</keyword>
<proteinExistence type="predicted"/>
<dbReference type="Gene3D" id="3.30.565.10">
    <property type="entry name" value="Histidine kinase-like ATPase, C-terminal domain"/>
    <property type="match status" value="1"/>
</dbReference>
<keyword evidence="4" id="KW-1003">Cell membrane</keyword>
<keyword evidence="7" id="KW-0547">Nucleotide-binding</keyword>
<comment type="subcellular location">
    <subcellularLocation>
        <location evidence="2">Cell membrane</location>
        <topology evidence="2">Multi-pass membrane protein</topology>
    </subcellularLocation>
</comment>
<dbReference type="Gene3D" id="1.10.287.130">
    <property type="match status" value="1"/>
</dbReference>
<evidence type="ECO:0000313" key="13">
    <source>
        <dbReference type="Proteomes" id="UP000295367"/>
    </source>
</evidence>
<protein>
    <recommendedName>
        <fullName evidence="3">histidine kinase</fullName>
        <ecNumber evidence="3">2.7.13.3</ecNumber>
    </recommendedName>
</protein>
<keyword evidence="5" id="KW-0597">Phosphoprotein</keyword>
<keyword evidence="10" id="KW-0812">Transmembrane</keyword>
<keyword evidence="10" id="KW-1133">Transmembrane helix</keyword>
<feature type="transmembrane region" description="Helical" evidence="10">
    <location>
        <begin position="182"/>
        <end position="201"/>
    </location>
</feature>
<dbReference type="SMART" id="SM00388">
    <property type="entry name" value="HisKA"/>
    <property type="match status" value="1"/>
</dbReference>
<name>A0A4V2W1R1_9PROT</name>
<keyword evidence="13" id="KW-1185">Reference proteome</keyword>
<dbReference type="PROSITE" id="PS50109">
    <property type="entry name" value="HIS_KIN"/>
    <property type="match status" value="1"/>
</dbReference>
<evidence type="ECO:0000256" key="9">
    <source>
        <dbReference type="ARBA" id="ARBA00022840"/>
    </source>
</evidence>
<evidence type="ECO:0000256" key="6">
    <source>
        <dbReference type="ARBA" id="ARBA00022679"/>
    </source>
</evidence>
<feature type="domain" description="Histidine kinase" evidence="11">
    <location>
        <begin position="232"/>
        <end position="439"/>
    </location>
</feature>
<dbReference type="PANTHER" id="PTHR44936">
    <property type="entry name" value="SENSOR PROTEIN CREC"/>
    <property type="match status" value="1"/>
</dbReference>
<evidence type="ECO:0000256" key="10">
    <source>
        <dbReference type="SAM" id="Phobius"/>
    </source>
</evidence>